<proteinExistence type="predicted"/>
<gene>
    <name evidence="1" type="ORF">HNR00_003600</name>
</gene>
<dbReference type="Gene3D" id="3.40.50.150">
    <property type="entry name" value="Vaccinia Virus protein VP39"/>
    <property type="match status" value="1"/>
</dbReference>
<protein>
    <recommendedName>
        <fullName evidence="3">Class I SAM-dependent methyltransferase</fullName>
    </recommendedName>
</protein>
<evidence type="ECO:0000313" key="1">
    <source>
        <dbReference type="EMBL" id="MBB5758873.1"/>
    </source>
</evidence>
<accession>A0A840ZQ87</accession>
<sequence>MDAEAEYDRLIAPLTGDGYTVVLRNLHKYLKPKTYLEIGARSGRSLELAECNTIAIDPVFSLRQSFVGNKPSCLLYQIGSDDFFSTKDPVALFGRPIDLSFLDGMHLAEFLLRDFINTEKSCKVNSVVAMHDCVPADLPMTRRKEIVSVDQLSKHEPTWWLGDVWKIVPILKKYRADLKLYVVSAPPTGLVLVSNLNPQCTILKDNYAQIIEEMASMNFDDLLAYTKSIKLLATSELSTFEGISKYFYL</sequence>
<dbReference type="Proteomes" id="UP000583454">
    <property type="component" value="Unassembled WGS sequence"/>
</dbReference>
<reference evidence="1 2" key="1">
    <citation type="submission" date="2020-08" db="EMBL/GenBank/DDBJ databases">
        <title>Genomic Encyclopedia of Type Strains, Phase IV (KMG-IV): sequencing the most valuable type-strain genomes for metagenomic binning, comparative biology and taxonomic classification.</title>
        <authorList>
            <person name="Goeker M."/>
        </authorList>
    </citation>
    <scope>NUCLEOTIDE SEQUENCE [LARGE SCALE GENOMIC DNA]</scope>
    <source>
        <strain evidence="1 2">DSM 2163</strain>
    </source>
</reference>
<evidence type="ECO:0000313" key="2">
    <source>
        <dbReference type="Proteomes" id="UP000583454"/>
    </source>
</evidence>
<name>A0A840ZQ87_9HYPH</name>
<dbReference type="SUPFAM" id="SSF53335">
    <property type="entry name" value="S-adenosyl-L-methionine-dependent methyltransferases"/>
    <property type="match status" value="1"/>
</dbReference>
<organism evidence="1 2">
    <name type="scientific">Methylorubrum rhodinum</name>
    <dbReference type="NCBI Taxonomy" id="29428"/>
    <lineage>
        <taxon>Bacteria</taxon>
        <taxon>Pseudomonadati</taxon>
        <taxon>Pseudomonadota</taxon>
        <taxon>Alphaproteobacteria</taxon>
        <taxon>Hyphomicrobiales</taxon>
        <taxon>Methylobacteriaceae</taxon>
        <taxon>Methylorubrum</taxon>
    </lineage>
</organism>
<dbReference type="AlphaFoldDB" id="A0A840ZQ87"/>
<dbReference type="EMBL" id="JACHOP010000017">
    <property type="protein sequence ID" value="MBB5758873.1"/>
    <property type="molecule type" value="Genomic_DNA"/>
</dbReference>
<dbReference type="RefSeq" id="WP_183571680.1">
    <property type="nucleotide sequence ID" value="NZ_JACHOP010000017.1"/>
</dbReference>
<comment type="caution">
    <text evidence="1">The sequence shown here is derived from an EMBL/GenBank/DDBJ whole genome shotgun (WGS) entry which is preliminary data.</text>
</comment>
<keyword evidence="2" id="KW-1185">Reference proteome</keyword>
<evidence type="ECO:0008006" key="3">
    <source>
        <dbReference type="Google" id="ProtNLM"/>
    </source>
</evidence>
<dbReference type="InterPro" id="IPR029063">
    <property type="entry name" value="SAM-dependent_MTases_sf"/>
</dbReference>